<proteinExistence type="predicted"/>
<name>A0A0U4EBI4_9BACI</name>
<evidence type="ECO:0000313" key="4">
    <source>
        <dbReference type="Proteomes" id="UP000050331"/>
    </source>
</evidence>
<organism evidence="3 4">
    <name type="scientific">Lentibacillus amyloliquefaciens</name>
    <dbReference type="NCBI Taxonomy" id="1472767"/>
    <lineage>
        <taxon>Bacteria</taxon>
        <taxon>Bacillati</taxon>
        <taxon>Bacillota</taxon>
        <taxon>Bacilli</taxon>
        <taxon>Bacillales</taxon>
        <taxon>Bacillaceae</taxon>
        <taxon>Lentibacillus</taxon>
    </lineage>
</organism>
<evidence type="ECO:0000313" key="3">
    <source>
        <dbReference type="EMBL" id="ALX50353.1"/>
    </source>
</evidence>
<dbReference type="OrthoDB" id="198399at2"/>
<dbReference type="SMART" id="SM00228">
    <property type="entry name" value="PDZ"/>
    <property type="match status" value="1"/>
</dbReference>
<dbReference type="Proteomes" id="UP000050331">
    <property type="component" value="Chromosome"/>
</dbReference>
<dbReference type="AlphaFoldDB" id="A0A0U4EBI4"/>
<keyword evidence="1" id="KW-0812">Transmembrane</keyword>
<dbReference type="InterPro" id="IPR036034">
    <property type="entry name" value="PDZ_sf"/>
</dbReference>
<dbReference type="RefSeq" id="WP_068447779.1">
    <property type="nucleotide sequence ID" value="NZ_CP013862.1"/>
</dbReference>
<reference evidence="3 4" key="1">
    <citation type="submission" date="2016-01" db="EMBL/GenBank/DDBJ databases">
        <title>Complete genome sequence of strain Lentibacillus amyloliquefaciens LAM0015T isolated from saline sediment.</title>
        <authorList>
            <person name="Wang J.-L."/>
            <person name="He M.-X."/>
        </authorList>
    </citation>
    <scope>NUCLEOTIDE SEQUENCE [LARGE SCALE GENOMIC DNA]</scope>
    <source>
        <strain evidence="3 4">LAM0015</strain>
    </source>
</reference>
<feature type="transmembrane region" description="Helical" evidence="1">
    <location>
        <begin position="179"/>
        <end position="201"/>
    </location>
</feature>
<dbReference type="InterPro" id="IPR041489">
    <property type="entry name" value="PDZ_6"/>
</dbReference>
<feature type="transmembrane region" description="Helical" evidence="1">
    <location>
        <begin position="265"/>
        <end position="284"/>
    </location>
</feature>
<feature type="domain" description="PDZ" evidence="2">
    <location>
        <begin position="305"/>
        <end position="361"/>
    </location>
</feature>
<feature type="transmembrane region" description="Helical" evidence="1">
    <location>
        <begin position="207"/>
        <end position="229"/>
    </location>
</feature>
<dbReference type="InterPro" id="IPR001478">
    <property type="entry name" value="PDZ"/>
</dbReference>
<dbReference type="KEGG" id="lao:AOX59_18285"/>
<dbReference type="Pfam" id="PF17820">
    <property type="entry name" value="PDZ_6"/>
    <property type="match status" value="1"/>
</dbReference>
<sequence length="394" mass="44104">MAQSWLIELGNGVGRFFLNPLLYWTIILSILIGYKRIKAERQQFGLKIFDVFSEWKNTWLISLIFGFVLSILAIGAGFVFSYETILLLSGVTLLLSLTLRLSLLSPVYTIGAAYFLLLLSPFVLDYQSIIDPDLFEMPNFTALSILTAVLLSAEAFLLKRQGRNDTFPKMKAGRRGTWIGTHHLRKMTLIPFFVLIPSGSISSFASYWPYFSIGGETFSLVLVPFLIGFNHLVQGQLPEKAAARLSASLHVLSLVILVLALGSIYIGWLSLAAAVAGIIGREYFSYRHRIKDREKTPFFNQDDHGIKILAVIPGSAADRLGIAAGETITKVNGKKIADMDEFYYALQNSGAFFKLKVLGDNGEARFIQNALYEEDHHELGIITTFNRHRENKYA</sequence>
<accession>A0A0U4EBI4</accession>
<keyword evidence="1" id="KW-1133">Transmembrane helix</keyword>
<feature type="transmembrane region" description="Helical" evidence="1">
    <location>
        <begin position="58"/>
        <end position="79"/>
    </location>
</feature>
<feature type="transmembrane region" description="Helical" evidence="1">
    <location>
        <begin position="140"/>
        <end position="158"/>
    </location>
</feature>
<dbReference type="SUPFAM" id="SSF50156">
    <property type="entry name" value="PDZ domain-like"/>
    <property type="match status" value="1"/>
</dbReference>
<dbReference type="EMBL" id="CP013862">
    <property type="protein sequence ID" value="ALX50353.1"/>
    <property type="molecule type" value="Genomic_DNA"/>
</dbReference>
<evidence type="ECO:0000256" key="1">
    <source>
        <dbReference type="SAM" id="Phobius"/>
    </source>
</evidence>
<dbReference type="Gene3D" id="2.30.42.10">
    <property type="match status" value="1"/>
</dbReference>
<gene>
    <name evidence="3" type="ORF">AOX59_18285</name>
</gene>
<protein>
    <recommendedName>
        <fullName evidence="2">PDZ domain-containing protein</fullName>
    </recommendedName>
</protein>
<dbReference type="PROSITE" id="PS50106">
    <property type="entry name" value="PDZ"/>
    <property type="match status" value="1"/>
</dbReference>
<feature type="transmembrane region" description="Helical" evidence="1">
    <location>
        <begin position="110"/>
        <end position="128"/>
    </location>
</feature>
<feature type="transmembrane region" description="Helical" evidence="1">
    <location>
        <begin position="20"/>
        <end position="37"/>
    </location>
</feature>
<dbReference type="STRING" id="1472767.AOX59_18285"/>
<keyword evidence="1" id="KW-0472">Membrane</keyword>
<keyword evidence="4" id="KW-1185">Reference proteome</keyword>
<evidence type="ECO:0000259" key="2">
    <source>
        <dbReference type="PROSITE" id="PS50106"/>
    </source>
</evidence>
<feature type="transmembrane region" description="Helical" evidence="1">
    <location>
        <begin position="85"/>
        <end position="103"/>
    </location>
</feature>